<sequence>MDINFWVEEVARLYFDGCSVLEAIEIVKSIMIKII</sequence>
<reference evidence="1 2" key="1">
    <citation type="journal article" date="2006" name="Nat. Biotechnol.">
        <title>The genome and transcriptomes of the anti-tumor agent Clostridium novyi-NT.</title>
        <authorList>
            <person name="Bettegowda C."/>
            <person name="Huang X."/>
            <person name="Lin J."/>
            <person name="Cheong I."/>
            <person name="Kohli M."/>
            <person name="Szabo S.A."/>
            <person name="Zhang X."/>
            <person name="Diaz L.A. Jr."/>
            <person name="Velculescu V.E."/>
            <person name="Parmigiani G."/>
            <person name="Kinzler K.W."/>
            <person name="Vogelstein B."/>
            <person name="Zhou S."/>
        </authorList>
    </citation>
    <scope>NUCLEOTIDE SEQUENCE [LARGE SCALE GENOMIC DNA]</scope>
    <source>
        <strain evidence="1 2">NT</strain>
    </source>
</reference>
<accession>A0Q0V9</accession>
<dbReference type="HOGENOM" id="CLU_3364301_0_0_9"/>
<dbReference type="Proteomes" id="UP000008220">
    <property type="component" value="Chromosome"/>
</dbReference>
<dbReference type="AlphaFoldDB" id="A0Q0V9"/>
<protein>
    <submittedName>
        <fullName evidence="1">Uncharacterized protein</fullName>
    </submittedName>
</protein>
<proteinExistence type="predicted"/>
<keyword evidence="2" id="KW-1185">Reference proteome</keyword>
<dbReference type="KEGG" id="cno:NT01CX_2188"/>
<gene>
    <name evidence="1" type="ordered locus">NT01CX_2188</name>
</gene>
<evidence type="ECO:0000313" key="2">
    <source>
        <dbReference type="Proteomes" id="UP000008220"/>
    </source>
</evidence>
<evidence type="ECO:0000313" key="1">
    <source>
        <dbReference type="EMBL" id="ABK60471.1"/>
    </source>
</evidence>
<dbReference type="STRING" id="386415.NT01CX_2188"/>
<name>A0Q0V9_CLONN</name>
<dbReference type="EMBL" id="CP000382">
    <property type="protein sequence ID" value="ABK60471.1"/>
    <property type="molecule type" value="Genomic_DNA"/>
</dbReference>
<organism evidence="1 2">
    <name type="scientific">Clostridium novyi (strain NT)</name>
    <dbReference type="NCBI Taxonomy" id="386415"/>
    <lineage>
        <taxon>Bacteria</taxon>
        <taxon>Bacillati</taxon>
        <taxon>Bacillota</taxon>
        <taxon>Clostridia</taxon>
        <taxon>Eubacteriales</taxon>
        <taxon>Clostridiaceae</taxon>
        <taxon>Clostridium</taxon>
    </lineage>
</organism>